<comment type="caution">
    <text evidence="2">The sequence shown here is derived from an EMBL/GenBank/DDBJ whole genome shotgun (WGS) entry which is preliminary data.</text>
</comment>
<dbReference type="EMBL" id="JAHLQT010006108">
    <property type="protein sequence ID" value="KAG7175232.1"/>
    <property type="molecule type" value="Genomic_DNA"/>
</dbReference>
<sequence length="187" mass="20021">MVNETFSAERRLVYKPRLTMSRQSLVHRNNNNQLYKMNGHLVIALAVGAAVVALTDSTILLAGTGVTVSGGPGSRRRSCGRPGCGAAAVALARRGKREVASCLPFGNPELYFSMAANSDFLDCGRRFVCELEATADGNLSEEEILIRNFFGRRNSAVNGLPELSSLRPAASVPSTASLPVPYLHLSL</sequence>
<feature type="transmembrane region" description="Helical" evidence="1">
    <location>
        <begin position="41"/>
        <end position="68"/>
    </location>
</feature>
<dbReference type="Proteomes" id="UP000747542">
    <property type="component" value="Unassembled WGS sequence"/>
</dbReference>
<evidence type="ECO:0000313" key="3">
    <source>
        <dbReference type="Proteomes" id="UP000747542"/>
    </source>
</evidence>
<organism evidence="2 3">
    <name type="scientific">Homarus americanus</name>
    <name type="common">American lobster</name>
    <dbReference type="NCBI Taxonomy" id="6706"/>
    <lineage>
        <taxon>Eukaryota</taxon>
        <taxon>Metazoa</taxon>
        <taxon>Ecdysozoa</taxon>
        <taxon>Arthropoda</taxon>
        <taxon>Crustacea</taxon>
        <taxon>Multicrustacea</taxon>
        <taxon>Malacostraca</taxon>
        <taxon>Eumalacostraca</taxon>
        <taxon>Eucarida</taxon>
        <taxon>Decapoda</taxon>
        <taxon>Pleocyemata</taxon>
        <taxon>Astacidea</taxon>
        <taxon>Nephropoidea</taxon>
        <taxon>Nephropidae</taxon>
        <taxon>Homarus</taxon>
    </lineage>
</organism>
<proteinExistence type="predicted"/>
<name>A0A8J5TME5_HOMAM</name>
<evidence type="ECO:0000313" key="2">
    <source>
        <dbReference type="EMBL" id="KAG7175232.1"/>
    </source>
</evidence>
<keyword evidence="1" id="KW-1133">Transmembrane helix</keyword>
<accession>A0A8J5TME5</accession>
<protein>
    <submittedName>
        <fullName evidence="2">Uncharacterized protein</fullName>
    </submittedName>
</protein>
<reference evidence="2" key="1">
    <citation type="journal article" date="2021" name="Sci. Adv.">
        <title>The American lobster genome reveals insights on longevity, neural, and immune adaptations.</title>
        <authorList>
            <person name="Polinski J.M."/>
            <person name="Zimin A.V."/>
            <person name="Clark K.F."/>
            <person name="Kohn A.B."/>
            <person name="Sadowski N."/>
            <person name="Timp W."/>
            <person name="Ptitsyn A."/>
            <person name="Khanna P."/>
            <person name="Romanova D.Y."/>
            <person name="Williams P."/>
            <person name="Greenwood S.J."/>
            <person name="Moroz L.L."/>
            <person name="Walt D.R."/>
            <person name="Bodnar A.G."/>
        </authorList>
    </citation>
    <scope>NUCLEOTIDE SEQUENCE</scope>
    <source>
        <strain evidence="2">GMGI-L3</strain>
    </source>
</reference>
<keyword evidence="3" id="KW-1185">Reference proteome</keyword>
<keyword evidence="1" id="KW-0472">Membrane</keyword>
<evidence type="ECO:0000256" key="1">
    <source>
        <dbReference type="SAM" id="Phobius"/>
    </source>
</evidence>
<keyword evidence="1" id="KW-0812">Transmembrane</keyword>
<dbReference type="AlphaFoldDB" id="A0A8J5TME5"/>
<gene>
    <name evidence="2" type="ORF">Hamer_G001260</name>
</gene>